<evidence type="ECO:0000313" key="1">
    <source>
        <dbReference type="EMBL" id="CAH0529744.1"/>
    </source>
</evidence>
<accession>A0ABN8DK81</accession>
<name>A0ABN8DK81_9VIBR</name>
<evidence type="ECO:0000313" key="2">
    <source>
        <dbReference type="Proteomes" id="UP000838160"/>
    </source>
</evidence>
<comment type="caution">
    <text evidence="1">The sequence shown here is derived from an EMBL/GenBank/DDBJ whole genome shotgun (WGS) entry which is preliminary data.</text>
</comment>
<evidence type="ECO:0008006" key="3">
    <source>
        <dbReference type="Google" id="ProtNLM"/>
    </source>
</evidence>
<dbReference type="RefSeq" id="WP_237486319.1">
    <property type="nucleotide sequence ID" value="NZ_CAKLCM010000003.1"/>
</dbReference>
<dbReference type="EMBL" id="CAKLCM010000003">
    <property type="protein sequence ID" value="CAH0529744.1"/>
    <property type="molecule type" value="Genomic_DNA"/>
</dbReference>
<dbReference type="Proteomes" id="UP000838160">
    <property type="component" value="Unassembled WGS sequence"/>
</dbReference>
<proteinExistence type="predicted"/>
<keyword evidence="2" id="KW-1185">Reference proteome</keyword>
<reference evidence="1" key="1">
    <citation type="submission" date="2021-12" db="EMBL/GenBank/DDBJ databases">
        <authorList>
            <person name="Rodrigo-Torres L."/>
            <person name="Arahal R. D."/>
            <person name="Lucena T."/>
        </authorList>
    </citation>
    <scope>NUCLEOTIDE SEQUENCE</scope>
    <source>
        <strain evidence="1">CECT 8226</strain>
    </source>
</reference>
<gene>
    <name evidence="1" type="ORF">VHP8226_03500</name>
</gene>
<organism evidence="1 2">
    <name type="scientific">Vibrio hippocampi</name>
    <dbReference type="NCBI Taxonomy" id="654686"/>
    <lineage>
        <taxon>Bacteria</taxon>
        <taxon>Pseudomonadati</taxon>
        <taxon>Pseudomonadota</taxon>
        <taxon>Gammaproteobacteria</taxon>
        <taxon>Vibrionales</taxon>
        <taxon>Vibrionaceae</taxon>
        <taxon>Vibrio</taxon>
    </lineage>
</organism>
<protein>
    <recommendedName>
        <fullName evidence="3">Transposase</fullName>
    </recommendedName>
</protein>
<sequence>MKRVLTMPQSHSKLGMSQHTIAHDETLLYLQDPYSDGKYFNGKCFDDQYVERL</sequence>